<keyword evidence="4" id="KW-1185">Reference proteome</keyword>
<feature type="chain" id="PRO_5045677401" description="DUF3617 family protein" evidence="2">
    <location>
        <begin position="18"/>
        <end position="185"/>
    </location>
</feature>
<dbReference type="InterPro" id="IPR022061">
    <property type="entry name" value="DUF3617"/>
</dbReference>
<evidence type="ECO:0008006" key="5">
    <source>
        <dbReference type="Google" id="ProtNLM"/>
    </source>
</evidence>
<feature type="region of interest" description="Disordered" evidence="1">
    <location>
        <begin position="158"/>
        <end position="185"/>
    </location>
</feature>
<keyword evidence="2" id="KW-0732">Signal</keyword>
<organism evidence="3 4">
    <name type="scientific">Sphingomonas psychrolutea</name>
    <dbReference type="NCBI Taxonomy" id="1259676"/>
    <lineage>
        <taxon>Bacteria</taxon>
        <taxon>Pseudomonadati</taxon>
        <taxon>Pseudomonadota</taxon>
        <taxon>Alphaproteobacteria</taxon>
        <taxon>Sphingomonadales</taxon>
        <taxon>Sphingomonadaceae</taxon>
        <taxon>Sphingomonas</taxon>
    </lineage>
</organism>
<dbReference type="EMBL" id="BMDW01000001">
    <property type="protein sequence ID" value="GGA34847.1"/>
    <property type="molecule type" value="Genomic_DNA"/>
</dbReference>
<dbReference type="PROSITE" id="PS51257">
    <property type="entry name" value="PROKAR_LIPOPROTEIN"/>
    <property type="match status" value="1"/>
</dbReference>
<sequence>MSLRNIAILALPLFAVACGPEAQIKRQPGSWSQKVEILKLEGKGATPATRLQMQKMFDTMAGLSICVTPAAVAKEDLGKNLEQMGSRGQNCTFSNRDTTGPSIGFDAVCKQAGGGSMKLTAIGSNAATVQDITMTMVGSDAAGKTQGTMEMRVRAIRGGDCKPGDITPPELPAGHPSVPEAGLKP</sequence>
<evidence type="ECO:0000313" key="4">
    <source>
        <dbReference type="Proteomes" id="UP000618591"/>
    </source>
</evidence>
<feature type="signal peptide" evidence="2">
    <location>
        <begin position="1"/>
        <end position="17"/>
    </location>
</feature>
<dbReference type="Proteomes" id="UP000618591">
    <property type="component" value="Unassembled WGS sequence"/>
</dbReference>
<protein>
    <recommendedName>
        <fullName evidence="5">DUF3617 family protein</fullName>
    </recommendedName>
</protein>
<proteinExistence type="predicted"/>
<evidence type="ECO:0000256" key="1">
    <source>
        <dbReference type="SAM" id="MobiDB-lite"/>
    </source>
</evidence>
<comment type="caution">
    <text evidence="3">The sequence shown here is derived from an EMBL/GenBank/DDBJ whole genome shotgun (WGS) entry which is preliminary data.</text>
</comment>
<name>A0ABQ1G0C1_9SPHN</name>
<dbReference type="Pfam" id="PF12276">
    <property type="entry name" value="DUF3617"/>
    <property type="match status" value="1"/>
</dbReference>
<gene>
    <name evidence="3" type="ORF">GCM10011395_01470</name>
</gene>
<evidence type="ECO:0000256" key="2">
    <source>
        <dbReference type="SAM" id="SignalP"/>
    </source>
</evidence>
<reference evidence="4" key="1">
    <citation type="journal article" date="2019" name="Int. J. Syst. Evol. Microbiol.">
        <title>The Global Catalogue of Microorganisms (GCM) 10K type strain sequencing project: providing services to taxonomists for standard genome sequencing and annotation.</title>
        <authorList>
            <consortium name="The Broad Institute Genomics Platform"/>
            <consortium name="The Broad Institute Genome Sequencing Center for Infectious Disease"/>
            <person name="Wu L."/>
            <person name="Ma J."/>
        </authorList>
    </citation>
    <scope>NUCLEOTIDE SEQUENCE [LARGE SCALE GENOMIC DNA]</scope>
    <source>
        <strain evidence="4">CGMCC 1.10106</strain>
    </source>
</reference>
<accession>A0ABQ1G0C1</accession>
<dbReference type="RefSeq" id="WP_188444856.1">
    <property type="nucleotide sequence ID" value="NZ_BMDW01000001.1"/>
</dbReference>
<evidence type="ECO:0000313" key="3">
    <source>
        <dbReference type="EMBL" id="GGA34847.1"/>
    </source>
</evidence>